<dbReference type="InterPro" id="IPR008979">
    <property type="entry name" value="Galactose-bd-like_sf"/>
</dbReference>
<keyword evidence="6 12" id="KW-0472">Membrane</keyword>
<evidence type="ECO:0000259" key="16">
    <source>
        <dbReference type="PROSITE" id="PS50287"/>
    </source>
</evidence>
<keyword evidence="18" id="KW-1185">Reference proteome</keyword>
<keyword evidence="8" id="KW-0325">Glycoprotein</keyword>
<dbReference type="SMART" id="SM00181">
    <property type="entry name" value="EGF"/>
    <property type="match status" value="1"/>
</dbReference>
<sequence>METLVLVLGFLFIGLSMADPPEGLYIAQDYTTVTGYTTTPEDVPTTTYRGHNQPQVSSGLIAGVTVGVVALVGIVVAVVCVYMWRRKKTSSDKTTDTERTRYVNGQFLDDDQRARTNQDVPYRNQPIPPPRPSSDVYLEPGVPVDDHEYVYIDNRNNIPPVNSISVRPTLPTSNDNSGYVNQSLNHSYVNASATGVGRESLVYDDVLVPRRNRNDGGGQFVNVGYRHDQDGAYVNVTTPPRRILAIVFGVLLAGLSVADPPEGLYIAQGVNYVGCFEHGQAHHEQVLNVQISPDCSFRHPESCLTPPTCIDSCRNTSTSYVYIGLKYPGQCFCDSVLRGVNQTDSVDGTHCDGRCYGDSLLACGAGHNMLVYQWTTNSEGHSTKGDAVTTSNKTDEMPPSKTAIIAGAAAGGAAVLIVAGSVVGVCIWRKKSGRRQTDKPSSSLALQDVPTAHPPPGPNTNTTAPPNPSNIDALYAKPDKKRKQKKFSPDDPSYQDVVPTGVQYATVNDDYPPNTMVQQDSNPYDSIQTDPQYAVVKRGPRHRPNVDVNPIYMGGSDEAKDSLNQENADMLGMVDNIIYESLIAGSAGGGAAFLLIICGVVAFCIIRKRSTLRKENNPTASIMLDGVGASTDSALGGRNPSFQSNSVNVDALYAKPDKKKKTQQQPPSTPTPEDPSYQDVLPSGAQHQYATVQDDPHPYTAARDEPNLYDSIQDDPQYATVQGRKQAPNVEANPLYGRGSVDNTAYDSVGPPSNDSDRAPKCVGPPPVYNKSTYDKCVGNQAIGSCNCTAPAQTCHHGDQLYYTCDHGSGLDFIIICNYEDVLGERLGFIIWRNSSDKFEACTGSPAPVQSTPAPQPTFPPSNCSSFNVATWPPEGCIRLVGSERKPHETTGILQVYFNTTWGSVCETGIWTDSVVVGIACRMLGFSHGSLAPPAAIYHLPPGLSNDAWEVNIQKGHSCSSGTEGTLWDCDRTEPCWLTHFIGGSGECPNLLKISCEVNTTFSNLTSCPRPITTTPNPTSVPDISTQGCTGPPPQYNNSTFDHCTEQTTGGCNCTVANQTCLHGDRLFYTCDHGTDLDFIIVCDYMYADDQGHYYGWVVDNVTQKFEDCTGSPAPMQATPEPQPTAPPIQACIRLVESETQPHETTGILQVQYNDTWGSVCHTGTWTNHHLANITCRLLEFNSYGSFWEMALPINNRPPTISTDAWEVNIAYCSGQELSLWDCTPAPDKSTWLTYAVFGSTACPSTLTISCQVSSTLPNLTYCPPTTTTPNPTVSTDHTEEPDTESAMASGNEPPPNTGLSGDTVIPILVIVGLLLLLLVVCLVACSGSKRNTRRVAKQPPRQREAAELTGSQQREQRQAAGVRAGHRMELSPRDTNFTDQEPQHEIETLAAPSDDRNHNQLTHDPVSTTARQTETPTAIEPGPFEGESSRARAGPTEGPSESEHRPAIDERLVAQPEKLTETAIHVSEDTGGGDIGQFVEEPPGNHVDQQEEATENCETEAPNATTSSTEDSVIEEHPEETSSPTGRCSILHTHTHRAAWTESTDGPTGRGNTDQPSGRDFTGNTDNNTVVQNYFNPVIKTRFIKVVVKTYHFTAKMRIEFLGCDDNDDCQSNPCQNGGTCVDGLDSYSCNCTDSFSGDTCEEKLTTVEIPTTAPVSTTTSITTASQTTGPPTPDAPTSQVPTTTMSTNIPTTLDLPTTRPGTASKTTSVPLLVGSVLDLSS</sequence>
<organism evidence="18 19">
    <name type="scientific">Branchiostoma belcheri</name>
    <name type="common">Amphioxus</name>
    <dbReference type="NCBI Taxonomy" id="7741"/>
    <lineage>
        <taxon>Eukaryota</taxon>
        <taxon>Metazoa</taxon>
        <taxon>Chordata</taxon>
        <taxon>Cephalochordata</taxon>
        <taxon>Leptocardii</taxon>
        <taxon>Amphioxiformes</taxon>
        <taxon>Branchiostomatidae</taxon>
        <taxon>Branchiostoma</taxon>
    </lineage>
</organism>
<feature type="compositionally biased region" description="Polar residues" evidence="11">
    <location>
        <begin position="1400"/>
        <end position="1417"/>
    </location>
</feature>
<feature type="transmembrane region" description="Helical" evidence="12">
    <location>
        <begin position="582"/>
        <end position="603"/>
    </location>
</feature>
<dbReference type="PROSITE" id="PS00022">
    <property type="entry name" value="EGF_1"/>
    <property type="match status" value="1"/>
</dbReference>
<feature type="transmembrane region" description="Helical" evidence="12">
    <location>
        <begin position="60"/>
        <end position="84"/>
    </location>
</feature>
<feature type="domain" description="SRCR" evidence="16">
    <location>
        <begin position="878"/>
        <end position="997"/>
    </location>
</feature>
<gene>
    <name evidence="19" type="primary">LOC109485847</name>
</gene>
<evidence type="ECO:0000256" key="1">
    <source>
        <dbReference type="ARBA" id="ARBA00004167"/>
    </source>
</evidence>
<proteinExistence type="predicted"/>
<dbReference type="InterPro" id="IPR001190">
    <property type="entry name" value="SRCR"/>
</dbReference>
<evidence type="ECO:0000256" key="6">
    <source>
        <dbReference type="ARBA" id="ARBA00023136"/>
    </source>
</evidence>
<evidence type="ECO:0000256" key="9">
    <source>
        <dbReference type="PROSITE-ProRule" id="PRU00076"/>
    </source>
</evidence>
<dbReference type="KEGG" id="bbel:109485847"/>
<dbReference type="GO" id="GO:0005509">
    <property type="term" value="F:calcium ion binding"/>
    <property type="evidence" value="ECO:0007669"/>
    <property type="project" value="InterPro"/>
</dbReference>
<dbReference type="RefSeq" id="XP_019645078.1">
    <property type="nucleotide sequence ID" value="XM_019789519.1"/>
</dbReference>
<feature type="compositionally biased region" description="Basic and acidic residues" evidence="11">
    <location>
        <begin position="90"/>
        <end position="101"/>
    </location>
</feature>
<feature type="transmembrane region" description="Helical" evidence="12">
    <location>
        <begin position="403"/>
        <end position="428"/>
    </location>
</feature>
<dbReference type="FunFam" id="2.10.25.10:FF:000143">
    <property type="entry name" value="Protein crumbs 1"/>
    <property type="match status" value="1"/>
</dbReference>
<dbReference type="PROSITE" id="PS50287">
    <property type="entry name" value="SRCR_2"/>
    <property type="match status" value="2"/>
</dbReference>
<feature type="domain" description="WSC" evidence="17">
    <location>
        <begin position="269"/>
        <end position="375"/>
    </location>
</feature>
<dbReference type="InterPro" id="IPR018097">
    <property type="entry name" value="EGF_Ca-bd_CS"/>
</dbReference>
<keyword evidence="7 10" id="KW-1015">Disulfide bond</keyword>
<evidence type="ECO:0000259" key="14">
    <source>
        <dbReference type="PROSITE" id="PS50022"/>
    </source>
</evidence>
<dbReference type="InterPro" id="IPR036772">
    <property type="entry name" value="SRCR-like_dom_sf"/>
</dbReference>
<dbReference type="SMART" id="SM00202">
    <property type="entry name" value="SR"/>
    <property type="match status" value="2"/>
</dbReference>
<feature type="domain" description="F5/8 type C" evidence="14">
    <location>
        <begin position="1544"/>
        <end position="1605"/>
    </location>
</feature>
<comment type="subcellular location">
    <subcellularLocation>
        <location evidence="1">Membrane</location>
        <topology evidence="1">Single-pass membrane protein</topology>
    </subcellularLocation>
</comment>
<feature type="domain" description="EGF-like" evidence="15">
    <location>
        <begin position="1607"/>
        <end position="1643"/>
    </location>
</feature>
<dbReference type="Proteomes" id="UP000515135">
    <property type="component" value="Unplaced"/>
</dbReference>
<feature type="signal peptide" evidence="13">
    <location>
        <begin position="1"/>
        <end position="18"/>
    </location>
</feature>
<dbReference type="SUPFAM" id="SSF57196">
    <property type="entry name" value="EGF/Laminin"/>
    <property type="match status" value="1"/>
</dbReference>
<evidence type="ECO:0000256" key="2">
    <source>
        <dbReference type="ARBA" id="ARBA00022536"/>
    </source>
</evidence>
<evidence type="ECO:0000256" key="8">
    <source>
        <dbReference type="ARBA" id="ARBA00023180"/>
    </source>
</evidence>
<evidence type="ECO:0000256" key="4">
    <source>
        <dbReference type="ARBA" id="ARBA00022737"/>
    </source>
</evidence>
<dbReference type="GO" id="GO:0071944">
    <property type="term" value="C:cell periphery"/>
    <property type="evidence" value="ECO:0007669"/>
    <property type="project" value="UniProtKB-ARBA"/>
</dbReference>
<dbReference type="OrthoDB" id="10482220at2759"/>
<feature type="region of interest" description="Disordered" evidence="11">
    <location>
        <begin position="1653"/>
        <end position="1708"/>
    </location>
</feature>
<feature type="compositionally biased region" description="Low complexity" evidence="11">
    <location>
        <begin position="1684"/>
        <end position="1694"/>
    </location>
</feature>
<dbReference type="InterPro" id="IPR001881">
    <property type="entry name" value="EGF-like_Ca-bd_dom"/>
</dbReference>
<accession>A0A6P5A6E4</accession>
<dbReference type="InterPro" id="IPR002889">
    <property type="entry name" value="WSC_carb-bd"/>
</dbReference>
<dbReference type="PANTHER" id="PTHR15549">
    <property type="entry name" value="PAIRED IMMUNOGLOBULIN-LIKE TYPE 2 RECEPTOR"/>
    <property type="match status" value="1"/>
</dbReference>
<dbReference type="SUPFAM" id="SSF56487">
    <property type="entry name" value="SRCR-like"/>
    <property type="match status" value="2"/>
</dbReference>
<dbReference type="PROSITE" id="PS50022">
    <property type="entry name" value="FA58C_3"/>
    <property type="match status" value="1"/>
</dbReference>
<feature type="domain" description="SRCR" evidence="16">
    <location>
        <begin position="1133"/>
        <end position="1252"/>
    </location>
</feature>
<dbReference type="Gene3D" id="2.60.120.260">
    <property type="entry name" value="Galactose-binding domain-like"/>
    <property type="match status" value="1"/>
</dbReference>
<evidence type="ECO:0000256" key="7">
    <source>
        <dbReference type="ARBA" id="ARBA00023157"/>
    </source>
</evidence>
<feature type="compositionally biased region" description="Low complexity" evidence="11">
    <location>
        <begin position="1262"/>
        <end position="1273"/>
    </location>
</feature>
<dbReference type="InterPro" id="IPR000152">
    <property type="entry name" value="EGF-type_Asp/Asn_hydroxyl_site"/>
</dbReference>
<feature type="compositionally biased region" description="Polar residues" evidence="11">
    <location>
        <begin position="741"/>
        <end position="754"/>
    </location>
</feature>
<evidence type="ECO:0000256" key="3">
    <source>
        <dbReference type="ARBA" id="ARBA00022692"/>
    </source>
</evidence>
<keyword evidence="2 9" id="KW-0245">EGF-like domain</keyword>
<dbReference type="GeneID" id="109485847"/>
<feature type="transmembrane region" description="Helical" evidence="12">
    <location>
        <begin position="1305"/>
        <end position="1326"/>
    </location>
</feature>
<keyword evidence="3 12" id="KW-0812">Transmembrane</keyword>
<evidence type="ECO:0000259" key="15">
    <source>
        <dbReference type="PROSITE" id="PS50026"/>
    </source>
</evidence>
<evidence type="ECO:0000313" key="18">
    <source>
        <dbReference type="Proteomes" id="UP000515135"/>
    </source>
</evidence>
<protein>
    <submittedName>
        <fullName evidence="19">Uncharacterized protein LOC109485847</fullName>
    </submittedName>
</protein>
<dbReference type="InterPro" id="IPR051694">
    <property type="entry name" value="Immunoregulatory_rcpt-like"/>
</dbReference>
<evidence type="ECO:0000256" key="10">
    <source>
        <dbReference type="PROSITE-ProRule" id="PRU00196"/>
    </source>
</evidence>
<feature type="compositionally biased region" description="Low complexity" evidence="11">
    <location>
        <begin position="1653"/>
        <end position="1670"/>
    </location>
</feature>
<feature type="region of interest" description="Disordered" evidence="11">
    <location>
        <begin position="1468"/>
        <end position="1566"/>
    </location>
</feature>
<dbReference type="PROSITE" id="PS50026">
    <property type="entry name" value="EGF_3"/>
    <property type="match status" value="1"/>
</dbReference>
<dbReference type="Gene3D" id="2.10.25.10">
    <property type="entry name" value="Laminin"/>
    <property type="match status" value="1"/>
</dbReference>
<evidence type="ECO:0000256" key="5">
    <source>
        <dbReference type="ARBA" id="ARBA00022989"/>
    </source>
</evidence>
<feature type="transmembrane region" description="Helical" evidence="12">
    <location>
        <begin position="242"/>
        <end position="258"/>
    </location>
</feature>
<feature type="region of interest" description="Disordered" evidence="11">
    <location>
        <begin position="431"/>
        <end position="474"/>
    </location>
</feature>
<dbReference type="Pfam" id="PF00008">
    <property type="entry name" value="EGF"/>
    <property type="match status" value="1"/>
</dbReference>
<dbReference type="InterPro" id="IPR000742">
    <property type="entry name" value="EGF"/>
</dbReference>
<feature type="region of interest" description="Disordered" evidence="11">
    <location>
        <begin position="1262"/>
        <end position="1299"/>
    </location>
</feature>
<feature type="region of interest" description="Disordered" evidence="11">
    <location>
        <begin position="656"/>
        <end position="681"/>
    </location>
</feature>
<feature type="region of interest" description="Disordered" evidence="11">
    <location>
        <begin position="90"/>
        <end position="136"/>
    </location>
</feature>
<feature type="region of interest" description="Disordered" evidence="11">
    <location>
        <begin position="1332"/>
        <end position="1448"/>
    </location>
</feature>
<dbReference type="PROSITE" id="PS00010">
    <property type="entry name" value="ASX_HYDROXYL"/>
    <property type="match status" value="1"/>
</dbReference>
<keyword evidence="5 12" id="KW-1133">Transmembrane helix</keyword>
<evidence type="ECO:0000313" key="19">
    <source>
        <dbReference type="RefSeq" id="XP_019645078.1"/>
    </source>
</evidence>
<dbReference type="Pfam" id="PF00530">
    <property type="entry name" value="SRCR"/>
    <property type="match status" value="2"/>
</dbReference>
<feature type="compositionally biased region" description="Polar residues" evidence="11">
    <location>
        <begin position="1503"/>
        <end position="1512"/>
    </location>
</feature>
<evidence type="ECO:0000256" key="13">
    <source>
        <dbReference type="SAM" id="SignalP"/>
    </source>
</evidence>
<dbReference type="GO" id="GO:0016020">
    <property type="term" value="C:membrane"/>
    <property type="evidence" value="ECO:0007669"/>
    <property type="project" value="UniProtKB-SubCell"/>
</dbReference>
<dbReference type="SMART" id="SM00321">
    <property type="entry name" value="WSC"/>
    <property type="match status" value="1"/>
</dbReference>
<dbReference type="CDD" id="cd00054">
    <property type="entry name" value="EGF_CA"/>
    <property type="match status" value="1"/>
</dbReference>
<dbReference type="SMART" id="SM00179">
    <property type="entry name" value="EGF_CA"/>
    <property type="match status" value="1"/>
</dbReference>
<dbReference type="InterPro" id="IPR000421">
    <property type="entry name" value="FA58C"/>
</dbReference>
<dbReference type="PROSITE" id="PS01187">
    <property type="entry name" value="EGF_CA"/>
    <property type="match status" value="1"/>
</dbReference>
<dbReference type="PANTHER" id="PTHR15549:SF30">
    <property type="entry name" value="MID2 DOMAIN-CONTAINING PROTEIN"/>
    <property type="match status" value="1"/>
</dbReference>
<feature type="chain" id="PRO_5027595621" evidence="13">
    <location>
        <begin position="19"/>
        <end position="1723"/>
    </location>
</feature>
<feature type="compositionally biased region" description="Polar residues" evidence="11">
    <location>
        <begin position="1542"/>
        <end position="1566"/>
    </location>
</feature>
<dbReference type="Gene3D" id="3.10.250.10">
    <property type="entry name" value="SRCR-like domain"/>
    <property type="match status" value="2"/>
</dbReference>
<dbReference type="SUPFAM" id="SSF49785">
    <property type="entry name" value="Galactose-binding domain-like"/>
    <property type="match status" value="1"/>
</dbReference>
<evidence type="ECO:0000256" key="11">
    <source>
        <dbReference type="SAM" id="MobiDB-lite"/>
    </source>
</evidence>
<keyword evidence="13" id="KW-0732">Signal</keyword>
<evidence type="ECO:0000259" key="17">
    <source>
        <dbReference type="PROSITE" id="PS51212"/>
    </source>
</evidence>
<feature type="compositionally biased region" description="Basic and acidic residues" evidence="11">
    <location>
        <begin position="1382"/>
        <end position="1399"/>
    </location>
</feature>
<feature type="disulfide bond" evidence="9">
    <location>
        <begin position="1633"/>
        <end position="1642"/>
    </location>
</feature>
<comment type="caution">
    <text evidence="10">Lacks conserved residue(s) required for the propagation of feature annotation.</text>
</comment>
<name>A0A6P5A6E4_BRABE</name>
<feature type="region of interest" description="Disordered" evidence="11">
    <location>
        <begin position="721"/>
        <end position="764"/>
    </location>
</feature>
<evidence type="ECO:0000256" key="12">
    <source>
        <dbReference type="SAM" id="Phobius"/>
    </source>
</evidence>
<feature type="disulfide bond" evidence="10">
    <location>
        <begin position="1213"/>
        <end position="1223"/>
    </location>
</feature>
<reference evidence="19" key="1">
    <citation type="submission" date="2025-08" db="UniProtKB">
        <authorList>
            <consortium name="RefSeq"/>
        </authorList>
    </citation>
    <scope>IDENTIFICATION</scope>
    <source>
        <tissue evidence="19">Gonad</tissue>
    </source>
</reference>
<keyword evidence="4" id="KW-0677">Repeat</keyword>
<dbReference type="PROSITE" id="PS51212">
    <property type="entry name" value="WSC"/>
    <property type="match status" value="1"/>
</dbReference>